<reference evidence="2" key="1">
    <citation type="submission" date="2016-10" db="EMBL/GenBank/DDBJ databases">
        <authorList>
            <person name="Varghese N."/>
            <person name="Submissions S."/>
        </authorList>
    </citation>
    <scope>NUCLEOTIDE SEQUENCE [LARGE SCALE GENOMIC DNA]</scope>
    <source>
        <strain evidence="2">DSM 13078</strain>
    </source>
</reference>
<dbReference type="Proteomes" id="UP000199161">
    <property type="component" value="Unassembled WGS sequence"/>
</dbReference>
<organism evidence="1 2">
    <name type="scientific">Natronobacterium haloterrestre</name>
    <name type="common">Halobiforma haloterrestris</name>
    <dbReference type="NCBI Taxonomy" id="148448"/>
    <lineage>
        <taxon>Archaea</taxon>
        <taxon>Methanobacteriati</taxon>
        <taxon>Methanobacteriota</taxon>
        <taxon>Stenosarchaea group</taxon>
        <taxon>Halobacteria</taxon>
        <taxon>Halobacteriales</taxon>
        <taxon>Natrialbaceae</taxon>
        <taxon>Natronobacterium</taxon>
    </lineage>
</organism>
<dbReference type="EMBL" id="FOKW01000014">
    <property type="protein sequence ID" value="SFC67580.1"/>
    <property type="molecule type" value="Genomic_DNA"/>
</dbReference>
<gene>
    <name evidence="1" type="ORF">SAMN05444422_11441</name>
</gene>
<sequence length="56" mass="6444">MYNSLQEYVEDAADFYREQGDPGAAEILLDETEIPEGQKKTTEERHELIIEKVAET</sequence>
<accession>A0A1I1LDH4</accession>
<name>A0A1I1LDH4_NATHA</name>
<evidence type="ECO:0000313" key="1">
    <source>
        <dbReference type="EMBL" id="SFC67580.1"/>
    </source>
</evidence>
<keyword evidence="2" id="KW-1185">Reference proteome</keyword>
<evidence type="ECO:0000313" key="2">
    <source>
        <dbReference type="Proteomes" id="UP000199161"/>
    </source>
</evidence>
<protein>
    <submittedName>
        <fullName evidence="1">Uncharacterized protein</fullName>
    </submittedName>
</protein>
<proteinExistence type="predicted"/>
<dbReference type="AlphaFoldDB" id="A0A1I1LDH4"/>